<dbReference type="EMBL" id="JAOQAZ010000008">
    <property type="protein sequence ID" value="KAJ4264415.1"/>
    <property type="molecule type" value="Genomic_DNA"/>
</dbReference>
<keyword evidence="1" id="KW-0479">Metal-binding</keyword>
<dbReference type="GO" id="GO:0008270">
    <property type="term" value="F:zinc ion binding"/>
    <property type="evidence" value="ECO:0007669"/>
    <property type="project" value="InterPro"/>
</dbReference>
<dbReference type="OrthoDB" id="4161332at2759"/>
<dbReference type="CDD" id="cd12148">
    <property type="entry name" value="fungal_TF_MHR"/>
    <property type="match status" value="1"/>
</dbReference>
<dbReference type="Pfam" id="PF04082">
    <property type="entry name" value="Fungal_trans"/>
    <property type="match status" value="1"/>
</dbReference>
<feature type="region of interest" description="Disordered" evidence="7">
    <location>
        <begin position="1"/>
        <end position="80"/>
    </location>
</feature>
<keyword evidence="2" id="KW-0862">Zinc</keyword>
<evidence type="ECO:0000256" key="4">
    <source>
        <dbReference type="ARBA" id="ARBA00023125"/>
    </source>
</evidence>
<dbReference type="SMART" id="SM00906">
    <property type="entry name" value="Fungal_trans"/>
    <property type="match status" value="1"/>
</dbReference>
<protein>
    <recommendedName>
        <fullName evidence="8">Xylanolytic transcriptional activator regulatory domain-containing protein</fullName>
    </recommendedName>
</protein>
<feature type="compositionally biased region" description="Polar residues" evidence="7">
    <location>
        <begin position="51"/>
        <end position="80"/>
    </location>
</feature>
<keyword evidence="4" id="KW-0238">DNA-binding</keyword>
<dbReference type="PANTHER" id="PTHR31313:SF86">
    <property type="entry name" value="ZN(2)-C6 FUNGAL-TYPE DOMAIN-CONTAINING PROTEIN"/>
    <property type="match status" value="1"/>
</dbReference>
<feature type="compositionally biased region" description="Polar residues" evidence="7">
    <location>
        <begin position="31"/>
        <end position="41"/>
    </location>
</feature>
<evidence type="ECO:0000256" key="1">
    <source>
        <dbReference type="ARBA" id="ARBA00022723"/>
    </source>
</evidence>
<dbReference type="Proteomes" id="UP001152049">
    <property type="component" value="Unassembled WGS sequence"/>
</dbReference>
<comment type="caution">
    <text evidence="9">The sequence shown here is derived from an EMBL/GenBank/DDBJ whole genome shotgun (WGS) entry which is preliminary data.</text>
</comment>
<sequence>MESLPISLPPADFLSTIPPSPPAGSPIDLSRLSSPESNADVQVNGAANPPHDTTSADSQGNPAPSAENSESATNSVTSKAEIQKQLSLNAAASRQSERLLYSVPDVTSNVDFDGLSGDMAMHLLDLHWNGLHFTYLLTYRPAIMDSLLNNGPYVNKLLLTAIYFQSSIYSNFGFHSDPNDPQTTGMAFYSRFKQLLPDYIDEPTLPTIVALLICGECLIPYGKQSAGWVYCGMAYRMITDMGYHLNIPPEKGAESGITATDMEMRRRVYWGAYAVDKFQSVCLGRQPALSLLEGTLPSDFLDWHEESVEWKPYKDPKTPALDSVTILGSPAHAVSIFQRSLRLATITERIIKSLYSIDKASLTASESLHTRNMLKGHLVHWRAVTPAHLRYDTSDDTPTPPPHLLSL</sequence>
<evidence type="ECO:0000256" key="6">
    <source>
        <dbReference type="ARBA" id="ARBA00023242"/>
    </source>
</evidence>
<keyword evidence="6" id="KW-0539">Nucleus</keyword>
<feature type="domain" description="Xylanolytic transcriptional activator regulatory" evidence="8">
    <location>
        <begin position="227"/>
        <end position="303"/>
    </location>
</feature>
<evidence type="ECO:0000313" key="9">
    <source>
        <dbReference type="EMBL" id="KAJ4264415.1"/>
    </source>
</evidence>
<dbReference type="InterPro" id="IPR007219">
    <property type="entry name" value="XnlR_reg_dom"/>
</dbReference>
<evidence type="ECO:0000256" key="2">
    <source>
        <dbReference type="ARBA" id="ARBA00022833"/>
    </source>
</evidence>
<dbReference type="PANTHER" id="PTHR31313">
    <property type="entry name" value="TY1 ENHANCER ACTIVATOR"/>
    <property type="match status" value="1"/>
</dbReference>
<keyword evidence="5" id="KW-0804">Transcription</keyword>
<dbReference type="GO" id="GO:0006351">
    <property type="term" value="P:DNA-templated transcription"/>
    <property type="evidence" value="ECO:0007669"/>
    <property type="project" value="InterPro"/>
</dbReference>
<dbReference type="InterPro" id="IPR051615">
    <property type="entry name" value="Transcr_Regulatory_Elem"/>
</dbReference>
<evidence type="ECO:0000256" key="5">
    <source>
        <dbReference type="ARBA" id="ARBA00023163"/>
    </source>
</evidence>
<dbReference type="AlphaFoldDB" id="A0A9W8S343"/>
<keyword evidence="10" id="KW-1185">Reference proteome</keyword>
<keyword evidence="3" id="KW-0805">Transcription regulation</keyword>
<evidence type="ECO:0000256" key="3">
    <source>
        <dbReference type="ARBA" id="ARBA00023015"/>
    </source>
</evidence>
<evidence type="ECO:0000256" key="7">
    <source>
        <dbReference type="SAM" id="MobiDB-lite"/>
    </source>
</evidence>
<organism evidence="9 10">
    <name type="scientific">Fusarium torreyae</name>
    <dbReference type="NCBI Taxonomy" id="1237075"/>
    <lineage>
        <taxon>Eukaryota</taxon>
        <taxon>Fungi</taxon>
        <taxon>Dikarya</taxon>
        <taxon>Ascomycota</taxon>
        <taxon>Pezizomycotina</taxon>
        <taxon>Sordariomycetes</taxon>
        <taxon>Hypocreomycetidae</taxon>
        <taxon>Hypocreales</taxon>
        <taxon>Nectriaceae</taxon>
        <taxon>Fusarium</taxon>
    </lineage>
</organism>
<evidence type="ECO:0000259" key="8">
    <source>
        <dbReference type="SMART" id="SM00906"/>
    </source>
</evidence>
<dbReference type="GO" id="GO:0003677">
    <property type="term" value="F:DNA binding"/>
    <property type="evidence" value="ECO:0007669"/>
    <property type="project" value="UniProtKB-KW"/>
</dbReference>
<accession>A0A9W8S343</accession>
<name>A0A9W8S343_9HYPO</name>
<proteinExistence type="predicted"/>
<evidence type="ECO:0000313" key="10">
    <source>
        <dbReference type="Proteomes" id="UP001152049"/>
    </source>
</evidence>
<reference evidence="9" key="1">
    <citation type="submission" date="2022-09" db="EMBL/GenBank/DDBJ databases">
        <title>Fusarium specimens isolated from Avocado Roots.</title>
        <authorList>
            <person name="Stajich J."/>
            <person name="Roper C."/>
            <person name="Heimlech-Rivalta G."/>
        </authorList>
    </citation>
    <scope>NUCLEOTIDE SEQUENCE</scope>
    <source>
        <strain evidence="9">CF00136</strain>
    </source>
</reference>
<gene>
    <name evidence="9" type="ORF">NW762_005614</name>
</gene>